<evidence type="ECO:0000256" key="3">
    <source>
        <dbReference type="SAM" id="MobiDB-lite"/>
    </source>
</evidence>
<dbReference type="Pfam" id="PF25917">
    <property type="entry name" value="BSH_RND"/>
    <property type="match status" value="1"/>
</dbReference>
<feature type="region of interest" description="Disordered" evidence="3">
    <location>
        <begin position="358"/>
        <end position="403"/>
    </location>
</feature>
<dbReference type="InterPro" id="IPR058624">
    <property type="entry name" value="MdtA-like_HH"/>
</dbReference>
<dbReference type="InterPro" id="IPR006143">
    <property type="entry name" value="RND_pump_MFP"/>
</dbReference>
<evidence type="ECO:0000259" key="6">
    <source>
        <dbReference type="Pfam" id="PF25917"/>
    </source>
</evidence>
<reference evidence="9 10" key="1">
    <citation type="submission" date="2022-12" db="EMBL/GenBank/DDBJ databases">
        <title>Sphingomonas abieness sp. nov., an endophytic bacterium isolated from Abies koreana.</title>
        <authorList>
            <person name="Jiang L."/>
            <person name="Lee J."/>
        </authorList>
    </citation>
    <scope>NUCLEOTIDE SEQUENCE [LARGE SCALE GENOMIC DNA]</scope>
    <source>
        <strain evidence="10">PAMB 00755</strain>
    </source>
</reference>
<name>A0ABY7NQB7_9SPHN</name>
<feature type="domain" description="Multidrug resistance protein MdtA-like C-terminal permuted SH3" evidence="8">
    <location>
        <begin position="298"/>
        <end position="359"/>
    </location>
</feature>
<dbReference type="Pfam" id="PF25944">
    <property type="entry name" value="Beta-barrel_RND"/>
    <property type="match status" value="1"/>
</dbReference>
<accession>A0ABY7NQB7</accession>
<dbReference type="Pfam" id="PF25967">
    <property type="entry name" value="RND-MFP_C"/>
    <property type="match status" value="1"/>
</dbReference>
<dbReference type="Gene3D" id="2.40.50.100">
    <property type="match status" value="1"/>
</dbReference>
<feature type="domain" description="Multidrug resistance protein MdtA-like barrel-sandwich hybrid" evidence="6">
    <location>
        <begin position="62"/>
        <end position="203"/>
    </location>
</feature>
<dbReference type="Pfam" id="PF25876">
    <property type="entry name" value="HH_MFP_RND"/>
    <property type="match status" value="1"/>
</dbReference>
<evidence type="ECO:0000256" key="2">
    <source>
        <dbReference type="ARBA" id="ARBA00009477"/>
    </source>
</evidence>
<dbReference type="InterPro" id="IPR058627">
    <property type="entry name" value="MdtA-like_C"/>
</dbReference>
<proteinExistence type="inferred from homology"/>
<dbReference type="EMBL" id="CP115174">
    <property type="protein sequence ID" value="WBO21681.1"/>
    <property type="molecule type" value="Genomic_DNA"/>
</dbReference>
<dbReference type="Gene3D" id="1.10.287.470">
    <property type="entry name" value="Helix hairpin bin"/>
    <property type="match status" value="1"/>
</dbReference>
<dbReference type="SUPFAM" id="SSF111369">
    <property type="entry name" value="HlyD-like secretion proteins"/>
    <property type="match status" value="1"/>
</dbReference>
<dbReference type="Gene3D" id="2.40.420.20">
    <property type="match status" value="1"/>
</dbReference>
<organism evidence="9 10">
    <name type="scientific">Sphingomonas abietis</name>
    <dbReference type="NCBI Taxonomy" id="3012344"/>
    <lineage>
        <taxon>Bacteria</taxon>
        <taxon>Pseudomonadati</taxon>
        <taxon>Pseudomonadota</taxon>
        <taxon>Alphaproteobacteria</taxon>
        <taxon>Sphingomonadales</taxon>
        <taxon>Sphingomonadaceae</taxon>
        <taxon>Sphingomonas</taxon>
    </lineage>
</organism>
<keyword evidence="4" id="KW-0732">Signal</keyword>
<sequence>MNMSPVFRCTLFTAPLLALAACEAKPDKPAPPTPTVGIIVARPGMAAMNTELPGRTDAYQVSDVRPQVNGIVLKRLFTEGGIVHQGQPLYVIDPSLYRAAVGQAQGQLASAEANAVAAKLKAQRYTELEKINAVARQDAADARATAGQADAAIVEQRAALQTAQINLRYTRVNAPITGRISRSSVTAGALVSASQTDALATITQLDPIYVDIQQSSTDLLALRKAIANGGAMPDTAAVKLKLEDGTDYPQAGTLLFSEVQVDPSTGAVTLRARFPNPQGLLLPGMYVRATVSQAVRQNAFLLPEAAVTHDPKGAASVLVVGADNKVVKKPVQDRGLSNNRWVVIAGIAAGDRIVVEGSGKAKPGQQVRAVAASDDPATIDAAPGGGGGGGGRSASGGASGTGQ</sequence>
<dbReference type="Gene3D" id="2.40.30.170">
    <property type="match status" value="1"/>
</dbReference>
<evidence type="ECO:0000256" key="1">
    <source>
        <dbReference type="ARBA" id="ARBA00004196"/>
    </source>
</evidence>
<evidence type="ECO:0000259" key="7">
    <source>
        <dbReference type="Pfam" id="PF25944"/>
    </source>
</evidence>
<dbReference type="PANTHER" id="PTHR30158:SF3">
    <property type="entry name" value="MULTIDRUG EFFLUX PUMP SUBUNIT ACRA-RELATED"/>
    <property type="match status" value="1"/>
</dbReference>
<feature type="chain" id="PRO_5047470118" evidence="4">
    <location>
        <begin position="21"/>
        <end position="403"/>
    </location>
</feature>
<evidence type="ECO:0000259" key="5">
    <source>
        <dbReference type="Pfam" id="PF25876"/>
    </source>
</evidence>
<comment type="subcellular location">
    <subcellularLocation>
        <location evidence="1">Cell envelope</location>
    </subcellularLocation>
</comment>
<dbReference type="InterPro" id="IPR058625">
    <property type="entry name" value="MdtA-like_BSH"/>
</dbReference>
<dbReference type="InterPro" id="IPR058626">
    <property type="entry name" value="MdtA-like_b-barrel"/>
</dbReference>
<feature type="domain" description="Multidrug resistance protein MdtA-like beta-barrel" evidence="7">
    <location>
        <begin position="207"/>
        <end position="292"/>
    </location>
</feature>
<evidence type="ECO:0000313" key="9">
    <source>
        <dbReference type="EMBL" id="WBO21681.1"/>
    </source>
</evidence>
<evidence type="ECO:0000313" key="10">
    <source>
        <dbReference type="Proteomes" id="UP001210865"/>
    </source>
</evidence>
<evidence type="ECO:0000259" key="8">
    <source>
        <dbReference type="Pfam" id="PF25967"/>
    </source>
</evidence>
<comment type="similarity">
    <text evidence="2">Belongs to the membrane fusion protein (MFP) (TC 8.A.1) family.</text>
</comment>
<feature type="signal peptide" evidence="4">
    <location>
        <begin position="1"/>
        <end position="20"/>
    </location>
</feature>
<dbReference type="RefSeq" id="WP_270076329.1">
    <property type="nucleotide sequence ID" value="NZ_CP115174.1"/>
</dbReference>
<feature type="domain" description="Multidrug resistance protein MdtA-like alpha-helical hairpin" evidence="5">
    <location>
        <begin position="103"/>
        <end position="170"/>
    </location>
</feature>
<dbReference type="Proteomes" id="UP001210865">
    <property type="component" value="Chromosome"/>
</dbReference>
<dbReference type="PANTHER" id="PTHR30158">
    <property type="entry name" value="ACRA/E-RELATED COMPONENT OF DRUG EFFLUX TRANSPORTER"/>
    <property type="match status" value="1"/>
</dbReference>
<dbReference type="NCBIfam" id="TIGR01730">
    <property type="entry name" value="RND_mfp"/>
    <property type="match status" value="1"/>
</dbReference>
<evidence type="ECO:0000256" key="4">
    <source>
        <dbReference type="SAM" id="SignalP"/>
    </source>
</evidence>
<gene>
    <name evidence="9" type="ORF">PBT88_16110</name>
</gene>
<keyword evidence="10" id="KW-1185">Reference proteome</keyword>
<feature type="compositionally biased region" description="Gly residues" evidence="3">
    <location>
        <begin position="383"/>
        <end position="403"/>
    </location>
</feature>
<protein>
    <submittedName>
        <fullName evidence="9">Efflux RND transporter periplasmic adaptor subunit</fullName>
    </submittedName>
</protein>